<dbReference type="EMBL" id="JARKIF010000010">
    <property type="protein sequence ID" value="KAJ7629066.1"/>
    <property type="molecule type" value="Genomic_DNA"/>
</dbReference>
<name>A0AAD7BSG8_9AGAR</name>
<feature type="region of interest" description="Disordered" evidence="8">
    <location>
        <begin position="319"/>
        <end position="343"/>
    </location>
</feature>
<dbReference type="InterPro" id="IPR031158">
    <property type="entry name" value="GH10_AS"/>
</dbReference>
<dbReference type="PANTHER" id="PTHR31490">
    <property type="entry name" value="GLYCOSYL HYDROLASE"/>
    <property type="match status" value="1"/>
</dbReference>
<evidence type="ECO:0000256" key="4">
    <source>
        <dbReference type="ARBA" id="ARBA00023295"/>
    </source>
</evidence>
<feature type="domain" description="GH10" evidence="10">
    <location>
        <begin position="20"/>
        <end position="320"/>
    </location>
</feature>
<dbReference type="EC" id="3.2.1.8" evidence="7"/>
<keyword evidence="3 7" id="KW-0119">Carbohydrate metabolism</keyword>
<evidence type="ECO:0000256" key="7">
    <source>
        <dbReference type="RuleBase" id="RU361174"/>
    </source>
</evidence>
<feature type="chain" id="PRO_5041940738" description="Beta-xylanase" evidence="9">
    <location>
        <begin position="16"/>
        <end position="343"/>
    </location>
</feature>
<evidence type="ECO:0000259" key="10">
    <source>
        <dbReference type="PROSITE" id="PS51760"/>
    </source>
</evidence>
<feature type="signal peptide" evidence="9">
    <location>
        <begin position="1"/>
        <end position="15"/>
    </location>
</feature>
<comment type="similarity">
    <text evidence="1 7">Belongs to the glycosyl hydrolase 10 (cellulase F) family.</text>
</comment>
<dbReference type="GO" id="GO:0031176">
    <property type="term" value="F:endo-1,4-beta-xylanase activity"/>
    <property type="evidence" value="ECO:0007669"/>
    <property type="project" value="UniProtKB-EC"/>
</dbReference>
<dbReference type="PROSITE" id="PS00591">
    <property type="entry name" value="GH10_1"/>
    <property type="match status" value="1"/>
</dbReference>
<dbReference type="Proteomes" id="UP001221142">
    <property type="component" value="Unassembled WGS sequence"/>
</dbReference>
<dbReference type="Gene3D" id="3.20.20.80">
    <property type="entry name" value="Glycosidases"/>
    <property type="match status" value="1"/>
</dbReference>
<keyword evidence="9" id="KW-0732">Signal</keyword>
<accession>A0AAD7BSG8</accession>
<dbReference type="PROSITE" id="PS51760">
    <property type="entry name" value="GH10_2"/>
    <property type="match status" value="1"/>
</dbReference>
<comment type="caution">
    <text evidence="11">The sequence shown here is derived from an EMBL/GenBank/DDBJ whole genome shotgun (WGS) entry which is preliminary data.</text>
</comment>
<sequence>MKLFALISLSTLISATPVKRQVTASIDNLFKNHGKTFLGVATDEKYLTVQQNAAIAGQDFGAVTPENSMKWAAIEPSRGVFNFTGADYLVNWAVTNGKSIRGHNFVWGEYLPNWVLNITDAQTLIDVLQNHITQVLNRYQGLLYAFDVINEPLNQDGSLKSTHWTQVIGPDVFRIALEAARAADPSVKLYINDYTLDWNNTKVAGMVNLVNSLNPPGQPPLVDGIGSQAHLNAGEAPSVHGGLVALSEAGVDIAITELDIPGAEPSEYQTVVQACISVRPCVSLSVWGIRDPDSYRPTTNPLLFDESWQAKPAYNSIAGVLNSPSQPSSSSAGGSASGAGAGN</sequence>
<gene>
    <name evidence="11" type="ORF">FB45DRAFT_1029113</name>
</gene>
<evidence type="ECO:0000256" key="1">
    <source>
        <dbReference type="ARBA" id="ARBA00007495"/>
    </source>
</evidence>
<evidence type="ECO:0000256" key="2">
    <source>
        <dbReference type="ARBA" id="ARBA00022801"/>
    </source>
</evidence>
<evidence type="ECO:0000256" key="5">
    <source>
        <dbReference type="ARBA" id="ARBA00023326"/>
    </source>
</evidence>
<keyword evidence="5 7" id="KW-0624">Polysaccharide degradation</keyword>
<reference evidence="11" key="1">
    <citation type="submission" date="2023-03" db="EMBL/GenBank/DDBJ databases">
        <title>Massive genome expansion in bonnet fungi (Mycena s.s.) driven by repeated elements and novel gene families across ecological guilds.</title>
        <authorList>
            <consortium name="Lawrence Berkeley National Laboratory"/>
            <person name="Harder C.B."/>
            <person name="Miyauchi S."/>
            <person name="Viragh M."/>
            <person name="Kuo A."/>
            <person name="Thoen E."/>
            <person name="Andreopoulos B."/>
            <person name="Lu D."/>
            <person name="Skrede I."/>
            <person name="Drula E."/>
            <person name="Henrissat B."/>
            <person name="Morin E."/>
            <person name="Kohler A."/>
            <person name="Barry K."/>
            <person name="LaButti K."/>
            <person name="Morin E."/>
            <person name="Salamov A."/>
            <person name="Lipzen A."/>
            <person name="Mereny Z."/>
            <person name="Hegedus B."/>
            <person name="Baldrian P."/>
            <person name="Stursova M."/>
            <person name="Weitz H."/>
            <person name="Taylor A."/>
            <person name="Grigoriev I.V."/>
            <person name="Nagy L.G."/>
            <person name="Martin F."/>
            <person name="Kauserud H."/>
        </authorList>
    </citation>
    <scope>NUCLEOTIDE SEQUENCE</scope>
    <source>
        <strain evidence="11">9284</strain>
    </source>
</reference>
<keyword evidence="4 7" id="KW-0326">Glycosidase</keyword>
<dbReference type="PRINTS" id="PR00134">
    <property type="entry name" value="GLHYDRLASE10"/>
</dbReference>
<dbReference type="InterPro" id="IPR017853">
    <property type="entry name" value="GH"/>
</dbReference>
<protein>
    <recommendedName>
        <fullName evidence="7">Beta-xylanase</fullName>
        <ecNumber evidence="7">3.2.1.8</ecNumber>
    </recommendedName>
</protein>
<dbReference type="GO" id="GO:0000272">
    <property type="term" value="P:polysaccharide catabolic process"/>
    <property type="evidence" value="ECO:0007669"/>
    <property type="project" value="UniProtKB-KW"/>
</dbReference>
<dbReference type="Pfam" id="PF00331">
    <property type="entry name" value="Glyco_hydro_10"/>
    <property type="match status" value="1"/>
</dbReference>
<keyword evidence="12" id="KW-1185">Reference proteome</keyword>
<organism evidence="11 12">
    <name type="scientific">Roridomyces roridus</name>
    <dbReference type="NCBI Taxonomy" id="1738132"/>
    <lineage>
        <taxon>Eukaryota</taxon>
        <taxon>Fungi</taxon>
        <taxon>Dikarya</taxon>
        <taxon>Basidiomycota</taxon>
        <taxon>Agaricomycotina</taxon>
        <taxon>Agaricomycetes</taxon>
        <taxon>Agaricomycetidae</taxon>
        <taxon>Agaricales</taxon>
        <taxon>Marasmiineae</taxon>
        <taxon>Mycenaceae</taxon>
        <taxon>Roridomyces</taxon>
    </lineage>
</organism>
<evidence type="ECO:0000256" key="6">
    <source>
        <dbReference type="PROSITE-ProRule" id="PRU10061"/>
    </source>
</evidence>
<evidence type="ECO:0000256" key="3">
    <source>
        <dbReference type="ARBA" id="ARBA00023277"/>
    </source>
</evidence>
<proteinExistence type="inferred from homology"/>
<dbReference type="PANTHER" id="PTHR31490:SF76">
    <property type="entry name" value="ENDO-1,4-BETA-XYLANASE C"/>
    <property type="match status" value="1"/>
</dbReference>
<dbReference type="InterPro" id="IPR044846">
    <property type="entry name" value="GH10"/>
</dbReference>
<evidence type="ECO:0000256" key="8">
    <source>
        <dbReference type="SAM" id="MobiDB-lite"/>
    </source>
</evidence>
<dbReference type="InterPro" id="IPR001000">
    <property type="entry name" value="GH10_dom"/>
</dbReference>
<keyword evidence="2 7" id="KW-0378">Hydrolase</keyword>
<evidence type="ECO:0000313" key="11">
    <source>
        <dbReference type="EMBL" id="KAJ7629066.1"/>
    </source>
</evidence>
<comment type="catalytic activity">
    <reaction evidence="7">
        <text>Endohydrolysis of (1-&gt;4)-beta-D-xylosidic linkages in xylans.</text>
        <dbReference type="EC" id="3.2.1.8"/>
    </reaction>
</comment>
<dbReference type="SMART" id="SM00633">
    <property type="entry name" value="Glyco_10"/>
    <property type="match status" value="1"/>
</dbReference>
<evidence type="ECO:0000256" key="9">
    <source>
        <dbReference type="SAM" id="SignalP"/>
    </source>
</evidence>
<dbReference type="SUPFAM" id="SSF51445">
    <property type="entry name" value="(Trans)glycosidases"/>
    <property type="match status" value="1"/>
</dbReference>
<dbReference type="AlphaFoldDB" id="A0AAD7BSG8"/>
<feature type="active site" description="Nucleophile" evidence="6">
    <location>
        <position position="257"/>
    </location>
</feature>
<evidence type="ECO:0000313" key="12">
    <source>
        <dbReference type="Proteomes" id="UP001221142"/>
    </source>
</evidence>